<comment type="caution">
    <text evidence="3">The sequence shown here is derived from an EMBL/GenBank/DDBJ whole genome shotgun (WGS) entry which is preliminary data.</text>
</comment>
<name>A0ABN3D2M3_9ACTN</name>
<keyword evidence="1" id="KW-1133">Transmembrane helix</keyword>
<evidence type="ECO:0000313" key="3">
    <source>
        <dbReference type="EMBL" id="GAA2216075.1"/>
    </source>
</evidence>
<dbReference type="Gene3D" id="3.40.30.10">
    <property type="entry name" value="Glutaredoxin"/>
    <property type="match status" value="1"/>
</dbReference>
<reference evidence="3 4" key="1">
    <citation type="journal article" date="2019" name="Int. J. Syst. Evol. Microbiol.">
        <title>The Global Catalogue of Microorganisms (GCM) 10K type strain sequencing project: providing services to taxonomists for standard genome sequencing and annotation.</title>
        <authorList>
            <consortium name="The Broad Institute Genomics Platform"/>
            <consortium name="The Broad Institute Genome Sequencing Center for Infectious Disease"/>
            <person name="Wu L."/>
            <person name="Ma J."/>
        </authorList>
    </citation>
    <scope>NUCLEOTIDE SEQUENCE [LARGE SCALE GENOMIC DNA]</scope>
    <source>
        <strain evidence="3 4">JCM 16114</strain>
    </source>
</reference>
<organism evidence="3 4">
    <name type="scientific">Nonomuraea monospora</name>
    <dbReference type="NCBI Taxonomy" id="568818"/>
    <lineage>
        <taxon>Bacteria</taxon>
        <taxon>Bacillati</taxon>
        <taxon>Actinomycetota</taxon>
        <taxon>Actinomycetes</taxon>
        <taxon>Streptosporangiales</taxon>
        <taxon>Streptosporangiaceae</taxon>
        <taxon>Nonomuraea</taxon>
    </lineage>
</organism>
<evidence type="ECO:0000259" key="2">
    <source>
        <dbReference type="Pfam" id="PF00578"/>
    </source>
</evidence>
<accession>A0ABN3D2M3</accession>
<proteinExistence type="predicted"/>
<keyword evidence="1" id="KW-0472">Membrane</keyword>
<feature type="transmembrane region" description="Helical" evidence="1">
    <location>
        <begin position="6"/>
        <end position="26"/>
    </location>
</feature>
<dbReference type="Proteomes" id="UP001499843">
    <property type="component" value="Unassembled WGS sequence"/>
</dbReference>
<sequence>MSFLVAAVVFVGLLSAVNLLLLLAVIRRLREHANVLRTVAGSPVPPAFTPPGTRLPDFTATDTTGAPVSRATFGAAGGTTVVGMFSTDCSACDEHLPEFAERVRHLGRDRVLALVVGGGPKAETFTAALAGHATVVTEERDGHLYTAFGRPPFPGFYLVDGAGAVTASAHSTHELPIPANV</sequence>
<dbReference type="InterPro" id="IPR000866">
    <property type="entry name" value="AhpC/TSA"/>
</dbReference>
<keyword evidence="1" id="KW-0812">Transmembrane</keyword>
<dbReference type="RefSeq" id="WP_344495334.1">
    <property type="nucleotide sequence ID" value="NZ_BAAAQX010000060.1"/>
</dbReference>
<protein>
    <submittedName>
        <fullName evidence="3">TlpA family protein</fullName>
    </submittedName>
</protein>
<dbReference type="InterPro" id="IPR036249">
    <property type="entry name" value="Thioredoxin-like_sf"/>
</dbReference>
<gene>
    <name evidence="3" type="ORF">GCM10009850_115440</name>
</gene>
<evidence type="ECO:0000313" key="4">
    <source>
        <dbReference type="Proteomes" id="UP001499843"/>
    </source>
</evidence>
<evidence type="ECO:0000256" key="1">
    <source>
        <dbReference type="SAM" id="Phobius"/>
    </source>
</evidence>
<dbReference type="EMBL" id="BAAAQX010000060">
    <property type="protein sequence ID" value="GAA2216075.1"/>
    <property type="molecule type" value="Genomic_DNA"/>
</dbReference>
<dbReference type="SUPFAM" id="SSF52833">
    <property type="entry name" value="Thioredoxin-like"/>
    <property type="match status" value="1"/>
</dbReference>
<keyword evidence="4" id="KW-1185">Reference proteome</keyword>
<feature type="domain" description="Alkyl hydroperoxide reductase subunit C/ Thiol specific antioxidant" evidence="2">
    <location>
        <begin position="52"/>
        <end position="166"/>
    </location>
</feature>
<dbReference type="Pfam" id="PF00578">
    <property type="entry name" value="AhpC-TSA"/>
    <property type="match status" value="1"/>
</dbReference>